<sequence length="505" mass="55337">MERAPHPRQSVRLLSVLLACSLFNPTAAVVLAVNETTVEPKVIRGINLGGWLVSEPWITPSIYTTKRGVDTPVDEWSLVETLGKDTAWSVLSDHWSSFYTKADFENIKMAGLNALRIPLGYWAVDLLDSESYVSGQFPYLINAVQWAGELGLDVMVDLHGAPGSQNGQDNSGKQGPVLFTANQTNYDRTYRVLKNLTEEFVKPEYGGVVKVIEILNEPRLHDYNQTTNTTFSMSDLKAFYAAASDVIRFGSDNGLTVAVHDAFWGPQYWNNYDPTNNQSYTGSNPSWLQIDTHQYYAFAPYENLPRDEILDRVCNMSKIFKQSTTSTPRTVVGEWSLETGTPPNISTSTASPSRAKRTWLRTIFEAQLAAYSPSSIDTGSNGNSSSAAVASSTQAVMGWYFWCWKTEYNIDTWSYLNGINNGYIPSNLSDSSQLVFPILTSGPNAGCINASTGWQAAADPDPQPPSWGGGSGSGWNPYNGAARLEHAGKCLQLVGLAVGLVGLLI</sequence>
<evidence type="ECO:0000259" key="12">
    <source>
        <dbReference type="Pfam" id="PF00150"/>
    </source>
</evidence>
<dbReference type="EMBL" id="LN483167">
    <property type="protein sequence ID" value="CDZ97418.1"/>
    <property type="molecule type" value="Genomic_DNA"/>
</dbReference>
<keyword evidence="4 11" id="KW-0732">Signal</keyword>
<dbReference type="GO" id="GO:0005576">
    <property type="term" value="C:extracellular region"/>
    <property type="evidence" value="ECO:0007669"/>
    <property type="project" value="UniProtKB-SubCell"/>
</dbReference>
<dbReference type="PANTHER" id="PTHR31297:SF1">
    <property type="entry name" value="GLUCAN 1,3-BETA-GLUCOSIDASE I_II-RELATED"/>
    <property type="match status" value="1"/>
</dbReference>
<keyword evidence="3" id="KW-0964">Secreted</keyword>
<dbReference type="GO" id="GO:0071555">
    <property type="term" value="P:cell wall organization"/>
    <property type="evidence" value="ECO:0007669"/>
    <property type="project" value="UniProtKB-KW"/>
</dbReference>
<accession>A0A0F7SI91</accession>
<dbReference type="GO" id="GO:0009251">
    <property type="term" value="P:glucan catabolic process"/>
    <property type="evidence" value="ECO:0007669"/>
    <property type="project" value="TreeGrafter"/>
</dbReference>
<organism evidence="13">
    <name type="scientific">Phaffia rhodozyma</name>
    <name type="common">Yeast</name>
    <name type="synonym">Xanthophyllomyces dendrorhous</name>
    <dbReference type="NCBI Taxonomy" id="264483"/>
    <lineage>
        <taxon>Eukaryota</taxon>
        <taxon>Fungi</taxon>
        <taxon>Dikarya</taxon>
        <taxon>Basidiomycota</taxon>
        <taxon>Agaricomycotina</taxon>
        <taxon>Tremellomycetes</taxon>
        <taxon>Cystofilobasidiales</taxon>
        <taxon>Mrakiaceae</taxon>
        <taxon>Phaffia</taxon>
    </lineage>
</organism>
<evidence type="ECO:0000256" key="9">
    <source>
        <dbReference type="ARBA" id="ARBA00038929"/>
    </source>
</evidence>
<evidence type="ECO:0000256" key="8">
    <source>
        <dbReference type="ARBA" id="ARBA00036824"/>
    </source>
</evidence>
<dbReference type="GO" id="GO:0004338">
    <property type="term" value="F:glucan exo-1,3-beta-glucosidase activity"/>
    <property type="evidence" value="ECO:0007669"/>
    <property type="project" value="UniProtKB-EC"/>
</dbReference>
<evidence type="ECO:0000256" key="7">
    <source>
        <dbReference type="ARBA" id="ARBA00023316"/>
    </source>
</evidence>
<dbReference type="Gene3D" id="3.20.20.80">
    <property type="entry name" value="Glycosidases"/>
    <property type="match status" value="1"/>
</dbReference>
<comment type="similarity">
    <text evidence="2 10">Belongs to the glycosyl hydrolase 5 (cellulase A) family.</text>
</comment>
<feature type="signal peptide" evidence="11">
    <location>
        <begin position="1"/>
        <end position="28"/>
    </location>
</feature>
<evidence type="ECO:0000313" key="13">
    <source>
        <dbReference type="EMBL" id="CDZ97418.1"/>
    </source>
</evidence>
<feature type="chain" id="PRO_5002521904" description="glucan 1,3-beta-glucosidase" evidence="11">
    <location>
        <begin position="29"/>
        <end position="505"/>
    </location>
</feature>
<keyword evidence="7" id="KW-0961">Cell wall biogenesis/degradation</keyword>
<dbReference type="InterPro" id="IPR001547">
    <property type="entry name" value="Glyco_hydro_5"/>
</dbReference>
<dbReference type="EC" id="3.2.1.58" evidence="9"/>
<evidence type="ECO:0000256" key="4">
    <source>
        <dbReference type="ARBA" id="ARBA00022729"/>
    </source>
</evidence>
<evidence type="ECO:0000256" key="2">
    <source>
        <dbReference type="ARBA" id="ARBA00005641"/>
    </source>
</evidence>
<evidence type="ECO:0000256" key="11">
    <source>
        <dbReference type="SAM" id="SignalP"/>
    </source>
</evidence>
<evidence type="ECO:0000256" key="3">
    <source>
        <dbReference type="ARBA" id="ARBA00022525"/>
    </source>
</evidence>
<dbReference type="AlphaFoldDB" id="A0A0F7SI91"/>
<name>A0A0F7SI91_PHARH</name>
<evidence type="ECO:0000256" key="5">
    <source>
        <dbReference type="ARBA" id="ARBA00022801"/>
    </source>
</evidence>
<dbReference type="InterPro" id="IPR017853">
    <property type="entry name" value="GH"/>
</dbReference>
<dbReference type="GO" id="GO:0009986">
    <property type="term" value="C:cell surface"/>
    <property type="evidence" value="ECO:0007669"/>
    <property type="project" value="TreeGrafter"/>
</dbReference>
<evidence type="ECO:0000256" key="10">
    <source>
        <dbReference type="RuleBase" id="RU361153"/>
    </source>
</evidence>
<dbReference type="PANTHER" id="PTHR31297">
    <property type="entry name" value="GLUCAN ENDO-1,6-BETA-GLUCOSIDASE B"/>
    <property type="match status" value="1"/>
</dbReference>
<dbReference type="Pfam" id="PF00150">
    <property type="entry name" value="Cellulase"/>
    <property type="match status" value="1"/>
</dbReference>
<reference evidence="13" key="1">
    <citation type="submission" date="2014-08" db="EMBL/GenBank/DDBJ databases">
        <authorList>
            <person name="Sharma Rahul"/>
            <person name="Thines Marco"/>
        </authorList>
    </citation>
    <scope>NUCLEOTIDE SEQUENCE</scope>
</reference>
<protein>
    <recommendedName>
        <fullName evidence="9">glucan 1,3-beta-glucosidase</fullName>
        <ecNumber evidence="9">3.2.1.58</ecNumber>
    </recommendedName>
</protein>
<evidence type="ECO:0000256" key="6">
    <source>
        <dbReference type="ARBA" id="ARBA00023295"/>
    </source>
</evidence>
<comment type="catalytic activity">
    <reaction evidence="8">
        <text>Successive hydrolysis of beta-D-glucose units from the non-reducing ends of (1-&gt;3)-beta-D-glucans, releasing alpha-glucose.</text>
        <dbReference type="EC" id="3.2.1.58"/>
    </reaction>
</comment>
<dbReference type="SUPFAM" id="SSF51445">
    <property type="entry name" value="(Trans)glycosidases"/>
    <property type="match status" value="1"/>
</dbReference>
<dbReference type="InterPro" id="IPR050386">
    <property type="entry name" value="Glycosyl_hydrolase_5"/>
</dbReference>
<keyword evidence="6 10" id="KW-0326">Glycosidase</keyword>
<comment type="subcellular location">
    <subcellularLocation>
        <location evidence="1">Secreted</location>
    </subcellularLocation>
</comment>
<feature type="domain" description="Glycoside hydrolase family 5" evidence="12">
    <location>
        <begin position="83"/>
        <end position="336"/>
    </location>
</feature>
<evidence type="ECO:0000256" key="1">
    <source>
        <dbReference type="ARBA" id="ARBA00004613"/>
    </source>
</evidence>
<keyword evidence="5 10" id="KW-0378">Hydrolase</keyword>
<proteinExistence type="inferred from homology"/>